<dbReference type="KEGG" id="fox:FOXG_19466"/>
<dbReference type="EMBL" id="DS231702">
    <property type="protein sequence ID" value="KNB04959.1"/>
    <property type="molecule type" value="Genomic_DNA"/>
</dbReference>
<dbReference type="AlphaFoldDB" id="A0A0J9V063"/>
<dbReference type="Proteomes" id="UP000009097">
    <property type="component" value="Unassembled WGS sequence"/>
</dbReference>
<accession>A0A0J9V063</accession>
<gene>
    <name evidence="1" type="ORF">FOXG_19466</name>
</gene>
<reference evidence="1" key="1">
    <citation type="submission" date="2007-04" db="EMBL/GenBank/DDBJ databases">
        <authorList>
            <consortium name="The Broad Institute Genome Sequencing Platform"/>
            <person name="Birren B."/>
            <person name="Lander E."/>
            <person name="Galagan J."/>
            <person name="Nusbaum C."/>
            <person name="Devon K."/>
            <person name="Ma L.-J."/>
            <person name="Jaffe D."/>
            <person name="Butler J."/>
            <person name="Alvarez P."/>
            <person name="Gnerre S."/>
            <person name="Grabherr M."/>
            <person name="Kleber M."/>
            <person name="Mauceli E."/>
            <person name="Brockman W."/>
            <person name="MacCallum I.A."/>
            <person name="Young S."/>
            <person name="LaButti K."/>
            <person name="DeCaprio D."/>
            <person name="Crawford M."/>
            <person name="Koehrsen M."/>
            <person name="Engels R."/>
            <person name="Montgomery P."/>
            <person name="Pearson M."/>
            <person name="Howarth C."/>
            <person name="Larson L."/>
            <person name="White J."/>
            <person name="O'Leary S."/>
            <person name="Kodira C."/>
            <person name="Zeng Q."/>
            <person name="Yandava C."/>
            <person name="Alvarado L."/>
            <person name="Kistler C."/>
            <person name="Shim W.-B."/>
            <person name="Kang S."/>
            <person name="Woloshuk C."/>
        </authorList>
    </citation>
    <scope>NUCLEOTIDE SEQUENCE</scope>
    <source>
        <strain evidence="1">4287</strain>
    </source>
</reference>
<organism evidence="1 2">
    <name type="scientific">Fusarium oxysporum f. sp. lycopersici (strain 4287 / CBS 123668 / FGSC 9935 / NRRL 34936)</name>
    <name type="common">Fusarium vascular wilt of tomato</name>
    <dbReference type="NCBI Taxonomy" id="426428"/>
    <lineage>
        <taxon>Eukaryota</taxon>
        <taxon>Fungi</taxon>
        <taxon>Dikarya</taxon>
        <taxon>Ascomycota</taxon>
        <taxon>Pezizomycotina</taxon>
        <taxon>Sordariomycetes</taxon>
        <taxon>Hypocreomycetidae</taxon>
        <taxon>Hypocreales</taxon>
        <taxon>Nectriaceae</taxon>
        <taxon>Fusarium</taxon>
        <taxon>Fusarium oxysporum species complex</taxon>
    </lineage>
</organism>
<sequence>MSTMASITRQVPGLNCPVTADTFCKSRKIYNCNTEDTSRTSIEAHLPNLQKIFVNHKVYKKFAIHSRHGHFKLDEDRILLGTTSTAPLCRWTQQRSIDDVDPGNIHGHIFVVHDGELIPYEYHEGCYKENIPERFLDDFIKYILINSLCSEVALQVLLPEFQDQLMSEIAFEDQTIMVDAEYLNGLEPGNTTCWIFSPRGYTAGETHAMNPSGRHEKYNVGAPLPDGVKGVCRTLVDRNLLRPNCLTA</sequence>
<proteinExistence type="predicted"/>
<protein>
    <submittedName>
        <fullName evidence="1">Uncharacterized protein</fullName>
    </submittedName>
</protein>
<dbReference type="RefSeq" id="XP_018243004.1">
    <property type="nucleotide sequence ID" value="XM_018399682.1"/>
</dbReference>
<name>A0A0J9V063_FUSO4</name>
<dbReference type="GeneID" id="28960172"/>
<dbReference type="VEuPathDB" id="FungiDB:FOXG_19466"/>
<evidence type="ECO:0000313" key="2">
    <source>
        <dbReference type="Proteomes" id="UP000009097"/>
    </source>
</evidence>
<reference evidence="1" key="2">
    <citation type="journal article" date="2010" name="Nature">
        <title>Comparative genomics reveals mobile pathogenicity chromosomes in Fusarium.</title>
        <authorList>
            <person name="Ma L.J."/>
            <person name="van der Does H.C."/>
            <person name="Borkovich K.A."/>
            <person name="Coleman J.J."/>
            <person name="Daboussi M.J."/>
            <person name="Di Pietro A."/>
            <person name="Dufresne M."/>
            <person name="Freitag M."/>
            <person name="Grabherr M."/>
            <person name="Henrissat B."/>
            <person name="Houterman P.M."/>
            <person name="Kang S."/>
            <person name="Shim W.B."/>
            <person name="Woloshuk C."/>
            <person name="Xie X."/>
            <person name="Xu J.R."/>
            <person name="Antoniw J."/>
            <person name="Baker S.E."/>
            <person name="Bluhm B.H."/>
            <person name="Breakspear A."/>
            <person name="Brown D.W."/>
            <person name="Butchko R.A."/>
            <person name="Chapman S."/>
            <person name="Coulson R."/>
            <person name="Coutinho P.M."/>
            <person name="Danchin E.G."/>
            <person name="Diener A."/>
            <person name="Gale L.R."/>
            <person name="Gardiner D.M."/>
            <person name="Goff S."/>
            <person name="Hammond-Kosack K.E."/>
            <person name="Hilburn K."/>
            <person name="Hua-Van A."/>
            <person name="Jonkers W."/>
            <person name="Kazan K."/>
            <person name="Kodira C.D."/>
            <person name="Koehrsen M."/>
            <person name="Kumar L."/>
            <person name="Lee Y.H."/>
            <person name="Li L."/>
            <person name="Manners J.M."/>
            <person name="Miranda-Saavedra D."/>
            <person name="Mukherjee M."/>
            <person name="Park G."/>
            <person name="Park J."/>
            <person name="Park S.Y."/>
            <person name="Proctor R.H."/>
            <person name="Regev A."/>
            <person name="Ruiz-Roldan M.C."/>
            <person name="Sain D."/>
            <person name="Sakthikumar S."/>
            <person name="Sykes S."/>
            <person name="Schwartz D.C."/>
            <person name="Turgeon B.G."/>
            <person name="Wapinski I."/>
            <person name="Yoder O."/>
            <person name="Young S."/>
            <person name="Zeng Q."/>
            <person name="Zhou S."/>
            <person name="Galagan J."/>
            <person name="Cuomo C.A."/>
            <person name="Kistler H.C."/>
            <person name="Rep M."/>
        </authorList>
    </citation>
    <scope>NUCLEOTIDE SEQUENCE [LARGE SCALE GENOMIC DNA]</scope>
    <source>
        <strain evidence="1">4287</strain>
    </source>
</reference>
<evidence type="ECO:0000313" key="1">
    <source>
        <dbReference type="EMBL" id="KNB04959.1"/>
    </source>
</evidence>